<proteinExistence type="predicted"/>
<keyword evidence="1" id="KW-0812">Transmembrane</keyword>
<dbReference type="RefSeq" id="WP_161096689.1">
    <property type="nucleotide sequence ID" value="NZ_WWCW01000026.1"/>
</dbReference>
<dbReference type="EMBL" id="WWCW01000026">
    <property type="protein sequence ID" value="MYM87559.1"/>
    <property type="molecule type" value="Genomic_DNA"/>
</dbReference>
<dbReference type="Proteomes" id="UP000470302">
    <property type="component" value="Unassembled WGS sequence"/>
</dbReference>
<evidence type="ECO:0000313" key="2">
    <source>
        <dbReference type="EMBL" id="MYM87559.1"/>
    </source>
</evidence>
<feature type="transmembrane region" description="Helical" evidence="1">
    <location>
        <begin position="20"/>
        <end position="38"/>
    </location>
</feature>
<name>A0A845G3V1_9BURK</name>
<dbReference type="AlphaFoldDB" id="A0A845G3V1"/>
<evidence type="ECO:0000313" key="3">
    <source>
        <dbReference type="Proteomes" id="UP000470302"/>
    </source>
</evidence>
<evidence type="ECO:0000256" key="1">
    <source>
        <dbReference type="SAM" id="Phobius"/>
    </source>
</evidence>
<protein>
    <submittedName>
        <fullName evidence="2">Uncharacterized protein</fullName>
    </submittedName>
</protein>
<comment type="caution">
    <text evidence="2">The sequence shown here is derived from an EMBL/GenBank/DDBJ whole genome shotgun (WGS) entry which is preliminary data.</text>
</comment>
<keyword evidence="1" id="KW-1133">Transmembrane helix</keyword>
<organism evidence="2 3">
    <name type="scientific">Duganella vulcania</name>
    <dbReference type="NCBI Taxonomy" id="2692166"/>
    <lineage>
        <taxon>Bacteria</taxon>
        <taxon>Pseudomonadati</taxon>
        <taxon>Pseudomonadota</taxon>
        <taxon>Betaproteobacteria</taxon>
        <taxon>Burkholderiales</taxon>
        <taxon>Oxalobacteraceae</taxon>
        <taxon>Telluria group</taxon>
        <taxon>Duganella</taxon>
    </lineage>
</organism>
<accession>A0A845G3V1</accession>
<keyword evidence="1" id="KW-0472">Membrane</keyword>
<sequence length="137" mass="15161">MPTLAIFTFRAKAAGTLYRYLIISGVFVAMGTLGGCAITRVSMATYQREYAQLNPMGMDHAAAVRKIEAAGYSCDKPYADRTLMDNGIAVPVTAQSCSNASFELMCPQRRYMDFKFRTSDNIVIQVNKPNMVDKSCF</sequence>
<gene>
    <name evidence="2" type="ORF">GTP91_10245</name>
</gene>
<reference evidence="2 3" key="1">
    <citation type="submission" date="2020-01" db="EMBL/GenBank/DDBJ databases">
        <title>Novel species isolated from a subtropical stream in China.</title>
        <authorList>
            <person name="Lu H."/>
        </authorList>
    </citation>
    <scope>NUCLEOTIDE SEQUENCE [LARGE SCALE GENOMIC DNA]</scope>
    <source>
        <strain evidence="2 3">FT82W</strain>
    </source>
</reference>